<keyword evidence="5" id="KW-1185">Reference proteome</keyword>
<dbReference type="PROSITE" id="PS00463">
    <property type="entry name" value="ZN2_CY6_FUNGAL_1"/>
    <property type="match status" value="1"/>
</dbReference>
<name>A0A0A1T030_9HYPO</name>
<dbReference type="SUPFAM" id="SSF57701">
    <property type="entry name" value="Zn2/Cys6 DNA-binding domain"/>
    <property type="match status" value="1"/>
</dbReference>
<evidence type="ECO:0000313" key="4">
    <source>
        <dbReference type="EMBL" id="CEJ86074.1"/>
    </source>
</evidence>
<dbReference type="HOGENOM" id="CLU_026660_3_0_1"/>
<dbReference type="Gene3D" id="4.10.240.10">
    <property type="entry name" value="Zn(2)-C6 fungal-type DNA-binding domain"/>
    <property type="match status" value="1"/>
</dbReference>
<dbReference type="STRING" id="1531966.A0A0A1T030"/>
<dbReference type="GO" id="GO:0001080">
    <property type="term" value="P:nitrogen catabolite activation of transcription from RNA polymerase II promoter"/>
    <property type="evidence" value="ECO:0007669"/>
    <property type="project" value="TreeGrafter"/>
</dbReference>
<dbReference type="PANTHER" id="PTHR31668">
    <property type="entry name" value="GLUCOSE TRANSPORT TRANSCRIPTION REGULATOR RGT1-RELATED-RELATED"/>
    <property type="match status" value="1"/>
</dbReference>
<evidence type="ECO:0000256" key="1">
    <source>
        <dbReference type="ARBA" id="ARBA00023242"/>
    </source>
</evidence>
<dbReference type="Proteomes" id="UP000039046">
    <property type="component" value="Unassembled WGS sequence"/>
</dbReference>
<feature type="domain" description="Zn(2)-C6 fungal-type" evidence="3">
    <location>
        <begin position="17"/>
        <end position="47"/>
    </location>
</feature>
<gene>
    <name evidence="4" type="ORF">VHEMI04002</name>
</gene>
<dbReference type="InterPro" id="IPR036864">
    <property type="entry name" value="Zn2-C6_fun-type_DNA-bd_sf"/>
</dbReference>
<feature type="region of interest" description="Disordered" evidence="2">
    <location>
        <begin position="47"/>
        <end position="109"/>
    </location>
</feature>
<evidence type="ECO:0000313" key="5">
    <source>
        <dbReference type="Proteomes" id="UP000039046"/>
    </source>
</evidence>
<feature type="compositionally biased region" description="Low complexity" evidence="2">
    <location>
        <begin position="87"/>
        <end position="96"/>
    </location>
</feature>
<dbReference type="InterPro" id="IPR001138">
    <property type="entry name" value="Zn2Cys6_DnaBD"/>
</dbReference>
<proteinExistence type="predicted"/>
<dbReference type="PANTHER" id="PTHR31668:SF4">
    <property type="entry name" value="TRANSCRIPTIONAL ACTIVATOR PROTEIN DAL81"/>
    <property type="match status" value="1"/>
</dbReference>
<dbReference type="PROSITE" id="PS50048">
    <property type="entry name" value="ZN2_CY6_FUNGAL_2"/>
    <property type="match status" value="1"/>
</dbReference>
<dbReference type="OrthoDB" id="3498215at2759"/>
<dbReference type="SMART" id="SM00066">
    <property type="entry name" value="GAL4"/>
    <property type="match status" value="1"/>
</dbReference>
<dbReference type="GO" id="GO:0000981">
    <property type="term" value="F:DNA-binding transcription factor activity, RNA polymerase II-specific"/>
    <property type="evidence" value="ECO:0007669"/>
    <property type="project" value="InterPro"/>
</dbReference>
<organism evidence="4 5">
    <name type="scientific">[Torrubiella] hemipterigena</name>
    <dbReference type="NCBI Taxonomy" id="1531966"/>
    <lineage>
        <taxon>Eukaryota</taxon>
        <taxon>Fungi</taxon>
        <taxon>Dikarya</taxon>
        <taxon>Ascomycota</taxon>
        <taxon>Pezizomycotina</taxon>
        <taxon>Sordariomycetes</taxon>
        <taxon>Hypocreomycetidae</taxon>
        <taxon>Hypocreales</taxon>
        <taxon>Clavicipitaceae</taxon>
        <taxon>Clavicipitaceae incertae sedis</taxon>
        <taxon>'Torrubiella' clade</taxon>
    </lineage>
</organism>
<dbReference type="AlphaFoldDB" id="A0A0A1T030"/>
<sequence>MAVTPAVDGAAVPKHRACDECRARKLACSKEPDGCARCKREGIACYYSPQKPMGRPRKRRNTDLEGHTPSSSSSSSAQKRSPRARKTSSAPRSSASPRPPTAPTSAFNPFHTLSLPSTSAFIDPTLAFVDQSQSPSMPMLDMEPDFYQQSCDNLNLDIGYPGQLPIETSQPLNFGLSTIAPTSNFDMADSFFLDSCPSTLDETVPSLSHGSHLGSPEACASPLSDPAYQLDARPHAVGSPRQPAPNVSCGCLSSLYFALESLANLPTDIPSAMRVARGASKIVHDVVGCSICSGNSLGVGEPLPIQSFQNFTFLGSLIPSACNAYATIVEMVHQQSNRAKQENRTLPFSYWQLGGQWPSSLQADPASCLNLAAYDNKDLHPDVWREVMCSIMRVDVFGSDSTAHTLPNGALSPSAGLKGVVAYLDTRSDDRHMKMDELNAAGGMPKHNLLMCPATYHPQPKKDRHCIRTLHLARVALDSIVIG</sequence>
<reference evidence="4 5" key="1">
    <citation type="journal article" date="2015" name="Genome Announc.">
        <title>Draft Genome Sequence and Gene Annotation of the Entomopathogenic Fungus Verticillium hemipterigenum.</title>
        <authorList>
            <person name="Horn F."/>
            <person name="Habel A."/>
            <person name="Scharf D.H."/>
            <person name="Dworschak J."/>
            <person name="Brakhage A.A."/>
            <person name="Guthke R."/>
            <person name="Hertweck C."/>
            <person name="Linde J."/>
        </authorList>
    </citation>
    <scope>NUCLEOTIDE SEQUENCE [LARGE SCALE GENOMIC DNA]</scope>
</reference>
<evidence type="ECO:0000256" key="2">
    <source>
        <dbReference type="SAM" id="MobiDB-lite"/>
    </source>
</evidence>
<dbReference type="GO" id="GO:0008270">
    <property type="term" value="F:zinc ion binding"/>
    <property type="evidence" value="ECO:0007669"/>
    <property type="project" value="InterPro"/>
</dbReference>
<keyword evidence="1" id="KW-0539">Nucleus</keyword>
<dbReference type="GO" id="GO:0005634">
    <property type="term" value="C:nucleus"/>
    <property type="evidence" value="ECO:0007669"/>
    <property type="project" value="TreeGrafter"/>
</dbReference>
<dbReference type="EMBL" id="CDHN01000002">
    <property type="protein sequence ID" value="CEJ86074.1"/>
    <property type="molecule type" value="Genomic_DNA"/>
</dbReference>
<dbReference type="Pfam" id="PF00172">
    <property type="entry name" value="Zn_clus"/>
    <property type="match status" value="1"/>
</dbReference>
<dbReference type="CDD" id="cd00067">
    <property type="entry name" value="GAL4"/>
    <property type="match status" value="1"/>
</dbReference>
<dbReference type="InterPro" id="IPR050797">
    <property type="entry name" value="Carb_Metab_Trans_Reg"/>
</dbReference>
<accession>A0A0A1T030</accession>
<protein>
    <submittedName>
        <fullName evidence="4">Putative C6 finger domain-containing protein</fullName>
    </submittedName>
</protein>
<evidence type="ECO:0000259" key="3">
    <source>
        <dbReference type="PROSITE" id="PS50048"/>
    </source>
</evidence>